<comment type="caution">
    <text evidence="2">The sequence shown here is derived from an EMBL/GenBank/DDBJ whole genome shotgun (WGS) entry which is preliminary data.</text>
</comment>
<keyword evidence="1" id="KW-1133">Transmembrane helix</keyword>
<reference evidence="2 3" key="2">
    <citation type="submission" date="2018-06" db="EMBL/GenBank/DDBJ databases">
        <title>Metagenomic assembly of (sub)arctic Cyanobacteria and their associated microbiome from non-axenic cultures.</title>
        <authorList>
            <person name="Baurain D."/>
        </authorList>
    </citation>
    <scope>NUCLEOTIDE SEQUENCE [LARGE SCALE GENOMIC DNA]</scope>
    <source>
        <strain evidence="2">ULC129bin1</strain>
    </source>
</reference>
<keyword evidence="1" id="KW-0812">Transmembrane</keyword>
<evidence type="ECO:0000313" key="2">
    <source>
        <dbReference type="EMBL" id="PZO23530.1"/>
    </source>
</evidence>
<sequence>MDERYDSEASSPQAIGRKVLSYEETYRCPACASGELSAIALMDIFACDFCRHMFSANLENQSVHLADSLQPMGWQWNGWRWQTAQQSDTAAVVIWAFTLGLTLAPVGIIALSNYVFPPLDSTGFPHMWTALTLGSHSTISIWLLAEYYRWPWYISSRIRLNRLRERLFSSDDA</sequence>
<protein>
    <submittedName>
        <fullName evidence="2">Uncharacterized protein</fullName>
    </submittedName>
</protein>
<gene>
    <name evidence="2" type="ORF">DCF25_00250</name>
</gene>
<organism evidence="2 3">
    <name type="scientific">Leptolyngbya foveolarum</name>
    <dbReference type="NCBI Taxonomy" id="47253"/>
    <lineage>
        <taxon>Bacteria</taxon>
        <taxon>Bacillati</taxon>
        <taxon>Cyanobacteriota</taxon>
        <taxon>Cyanophyceae</taxon>
        <taxon>Leptolyngbyales</taxon>
        <taxon>Leptolyngbyaceae</taxon>
        <taxon>Leptolyngbya group</taxon>
        <taxon>Leptolyngbya</taxon>
    </lineage>
</organism>
<dbReference type="EMBL" id="QBMC01000001">
    <property type="protein sequence ID" value="PZO23530.1"/>
    <property type="molecule type" value="Genomic_DNA"/>
</dbReference>
<dbReference type="AlphaFoldDB" id="A0A2W4UW14"/>
<accession>A0A2W4UW14</accession>
<name>A0A2W4UW14_9CYAN</name>
<evidence type="ECO:0000256" key="1">
    <source>
        <dbReference type="SAM" id="Phobius"/>
    </source>
</evidence>
<proteinExistence type="predicted"/>
<feature type="transmembrane region" description="Helical" evidence="1">
    <location>
        <begin position="90"/>
        <end position="116"/>
    </location>
</feature>
<dbReference type="Proteomes" id="UP000249354">
    <property type="component" value="Unassembled WGS sequence"/>
</dbReference>
<keyword evidence="1" id="KW-0472">Membrane</keyword>
<reference evidence="3" key="1">
    <citation type="submission" date="2018-04" db="EMBL/GenBank/DDBJ databases">
        <authorList>
            <person name="Cornet L."/>
        </authorList>
    </citation>
    <scope>NUCLEOTIDE SEQUENCE [LARGE SCALE GENOMIC DNA]</scope>
</reference>
<feature type="transmembrane region" description="Helical" evidence="1">
    <location>
        <begin position="128"/>
        <end position="148"/>
    </location>
</feature>
<evidence type="ECO:0000313" key="3">
    <source>
        <dbReference type="Proteomes" id="UP000249354"/>
    </source>
</evidence>